<feature type="domain" description="FLYWCH-type" evidence="4">
    <location>
        <begin position="9"/>
        <end position="68"/>
    </location>
</feature>
<gene>
    <name evidence="5" type="ORF">EEDITHA_LOCUS2227</name>
</gene>
<dbReference type="Pfam" id="PF04500">
    <property type="entry name" value="FLYWCH"/>
    <property type="match status" value="1"/>
</dbReference>
<keyword evidence="3" id="KW-0862">Zinc</keyword>
<keyword evidence="1" id="KW-0479">Metal-binding</keyword>
<comment type="caution">
    <text evidence="5">The sequence shown here is derived from an EMBL/GenBank/DDBJ whole genome shotgun (WGS) entry which is preliminary data.</text>
</comment>
<evidence type="ECO:0000256" key="2">
    <source>
        <dbReference type="ARBA" id="ARBA00022771"/>
    </source>
</evidence>
<name>A0AAU9TG90_EUPED</name>
<evidence type="ECO:0000259" key="4">
    <source>
        <dbReference type="Pfam" id="PF04500"/>
    </source>
</evidence>
<dbReference type="Proteomes" id="UP001153954">
    <property type="component" value="Unassembled WGS sequence"/>
</dbReference>
<sequence>MGEYGQIVTTVTGSTFYLLDGYTYSKNRQFPDGGIRYACRKRLSRKCGAFIRTSKNNIILKTNTFHNHEPPGYVFTKDGYFVKT</sequence>
<evidence type="ECO:0000313" key="5">
    <source>
        <dbReference type="EMBL" id="CAH2085784.1"/>
    </source>
</evidence>
<dbReference type="Gene3D" id="2.20.25.240">
    <property type="match status" value="1"/>
</dbReference>
<evidence type="ECO:0000256" key="3">
    <source>
        <dbReference type="ARBA" id="ARBA00022833"/>
    </source>
</evidence>
<dbReference type="EMBL" id="CAKOGL010000004">
    <property type="protein sequence ID" value="CAH2085784.1"/>
    <property type="molecule type" value="Genomic_DNA"/>
</dbReference>
<proteinExistence type="predicted"/>
<protein>
    <recommendedName>
        <fullName evidence="4">FLYWCH-type domain-containing protein</fullName>
    </recommendedName>
</protein>
<keyword evidence="6" id="KW-1185">Reference proteome</keyword>
<evidence type="ECO:0000256" key="1">
    <source>
        <dbReference type="ARBA" id="ARBA00022723"/>
    </source>
</evidence>
<dbReference type="AlphaFoldDB" id="A0AAU9TG90"/>
<accession>A0AAU9TG90</accession>
<dbReference type="GO" id="GO:0008270">
    <property type="term" value="F:zinc ion binding"/>
    <property type="evidence" value="ECO:0007669"/>
    <property type="project" value="UniProtKB-KW"/>
</dbReference>
<dbReference type="InterPro" id="IPR007588">
    <property type="entry name" value="Znf_FLYWCH"/>
</dbReference>
<keyword evidence="2" id="KW-0863">Zinc-finger</keyword>
<organism evidence="5 6">
    <name type="scientific">Euphydryas editha</name>
    <name type="common">Edith's checkerspot</name>
    <dbReference type="NCBI Taxonomy" id="104508"/>
    <lineage>
        <taxon>Eukaryota</taxon>
        <taxon>Metazoa</taxon>
        <taxon>Ecdysozoa</taxon>
        <taxon>Arthropoda</taxon>
        <taxon>Hexapoda</taxon>
        <taxon>Insecta</taxon>
        <taxon>Pterygota</taxon>
        <taxon>Neoptera</taxon>
        <taxon>Endopterygota</taxon>
        <taxon>Lepidoptera</taxon>
        <taxon>Glossata</taxon>
        <taxon>Ditrysia</taxon>
        <taxon>Papilionoidea</taxon>
        <taxon>Nymphalidae</taxon>
        <taxon>Nymphalinae</taxon>
        <taxon>Euphydryas</taxon>
    </lineage>
</organism>
<evidence type="ECO:0000313" key="6">
    <source>
        <dbReference type="Proteomes" id="UP001153954"/>
    </source>
</evidence>
<reference evidence="5" key="1">
    <citation type="submission" date="2022-03" db="EMBL/GenBank/DDBJ databases">
        <authorList>
            <person name="Tunstrom K."/>
        </authorList>
    </citation>
    <scope>NUCLEOTIDE SEQUENCE</scope>
</reference>